<name>A0A317W1H4_ASPEC</name>
<reference evidence="1" key="1">
    <citation type="submission" date="2016-12" db="EMBL/GenBank/DDBJ databases">
        <title>The genomes of Aspergillus section Nigri reveals drivers in fungal speciation.</title>
        <authorList>
            <consortium name="DOE Joint Genome Institute"/>
            <person name="Vesth T.C."/>
            <person name="Nybo J."/>
            <person name="Theobald S."/>
            <person name="Brandl J."/>
            <person name="Frisvad J.C."/>
            <person name="Nielsen K.F."/>
            <person name="Lyhne E.K."/>
            <person name="Kogle M.E."/>
            <person name="Kuo A."/>
            <person name="Riley R."/>
            <person name="Clum A."/>
            <person name="Nolan M."/>
            <person name="Lipzen A."/>
            <person name="Salamov A."/>
            <person name="Henrissat B."/>
            <person name="Wiebenga A."/>
            <person name="De vries R.P."/>
            <person name="Grigoriev I.V."/>
            <person name="Mortensen U.H."/>
            <person name="Andersen M.R."/>
            <person name="Baker S.E."/>
        </authorList>
    </citation>
    <scope>NUCLEOTIDE SEQUENCE</scope>
    <source>
        <strain evidence="1">CBS 122712</strain>
    </source>
</reference>
<dbReference type="VEuPathDB" id="FungiDB:BO83DRAFT_219720"/>
<organism evidence="1 2">
    <name type="scientific">Aspergillus eucalypticola (strain CBS 122712 / IBT 29274)</name>
    <dbReference type="NCBI Taxonomy" id="1448314"/>
    <lineage>
        <taxon>Eukaryota</taxon>
        <taxon>Fungi</taxon>
        <taxon>Dikarya</taxon>
        <taxon>Ascomycota</taxon>
        <taxon>Pezizomycotina</taxon>
        <taxon>Eurotiomycetes</taxon>
        <taxon>Eurotiomycetidae</taxon>
        <taxon>Eurotiales</taxon>
        <taxon>Aspergillaceae</taxon>
        <taxon>Aspergillus</taxon>
        <taxon>Aspergillus subgen. Circumdati</taxon>
    </lineage>
</organism>
<evidence type="ECO:0000313" key="1">
    <source>
        <dbReference type="EMBL" id="PWY79087.1"/>
    </source>
</evidence>
<dbReference type="Proteomes" id="UP000246171">
    <property type="component" value="Unassembled WGS sequence"/>
</dbReference>
<dbReference type="EMBL" id="MSFU01000006">
    <property type="protein sequence ID" value="PWY79087.1"/>
    <property type="molecule type" value="Genomic_DNA"/>
</dbReference>
<sequence>MNSVPPRPRPTLLSAGLWLPSTARRADPISTPSLSGGLGILGLCIVGMRTLGLCSAARSTQSPVSTAASIVCWALAAGIPQWPRGGGPCNLYKHFRPRHSTRANNYRRAMVFERDRRNAHLARNFFSLVPSRPPAQPHLVLMDYGDLDHFYP</sequence>
<accession>A0A317W1H4</accession>
<gene>
    <name evidence="1" type="ORF">BO83DRAFT_219720</name>
</gene>
<dbReference type="AlphaFoldDB" id="A0A317W1H4"/>
<dbReference type="OrthoDB" id="10447754at2759"/>
<dbReference type="RefSeq" id="XP_025390879.1">
    <property type="nucleotide sequence ID" value="XM_025526800.1"/>
</dbReference>
<comment type="caution">
    <text evidence="1">The sequence shown here is derived from an EMBL/GenBank/DDBJ whole genome shotgun (WGS) entry which is preliminary data.</text>
</comment>
<proteinExistence type="predicted"/>
<evidence type="ECO:0000313" key="2">
    <source>
        <dbReference type="Proteomes" id="UP000246171"/>
    </source>
</evidence>
<keyword evidence="2" id="KW-1185">Reference proteome</keyword>
<protein>
    <submittedName>
        <fullName evidence="1">Uncharacterized protein</fullName>
    </submittedName>
</protein>
<dbReference type="GeneID" id="37048762"/>